<dbReference type="Proteomes" id="UP000728032">
    <property type="component" value="Unassembled WGS sequence"/>
</dbReference>
<keyword evidence="2" id="KW-0808">Transferase</keyword>
<name>A0A7R9LNM0_9ACAR</name>
<evidence type="ECO:0000256" key="7">
    <source>
        <dbReference type="SAM" id="MobiDB-lite"/>
    </source>
</evidence>
<keyword evidence="3" id="KW-0547">Nucleotide-binding</keyword>
<dbReference type="OrthoDB" id="283111at2759"/>
<reference evidence="9" key="1">
    <citation type="submission" date="2020-11" db="EMBL/GenBank/DDBJ databases">
        <authorList>
            <person name="Tran Van P."/>
        </authorList>
    </citation>
    <scope>NUCLEOTIDE SEQUENCE</scope>
</reference>
<dbReference type="SUPFAM" id="SSF56112">
    <property type="entry name" value="Protein kinase-like (PK-like)"/>
    <property type="match status" value="1"/>
</dbReference>
<comment type="similarity">
    <text evidence="6">Belongs to the protein kinase superfamily. CMGC Ser/Thr protein kinase family. Lammer subfamily.</text>
</comment>
<keyword evidence="10" id="KW-1185">Reference proteome</keyword>
<dbReference type="PANTHER" id="PTHR45646:SF11">
    <property type="entry name" value="SERINE_THREONINE-PROTEIN KINASE DOA"/>
    <property type="match status" value="1"/>
</dbReference>
<dbReference type="EMBL" id="OC916447">
    <property type="protein sequence ID" value="CAD7644315.1"/>
    <property type="molecule type" value="Genomic_DNA"/>
</dbReference>
<dbReference type="SMART" id="SM00220">
    <property type="entry name" value="S_TKc"/>
    <property type="match status" value="1"/>
</dbReference>
<evidence type="ECO:0000256" key="5">
    <source>
        <dbReference type="ARBA" id="ARBA00022840"/>
    </source>
</evidence>
<protein>
    <recommendedName>
        <fullName evidence="8">Protein kinase domain-containing protein</fullName>
    </recommendedName>
</protein>
<dbReference type="Pfam" id="PF00069">
    <property type="entry name" value="Pkinase"/>
    <property type="match status" value="1"/>
</dbReference>
<dbReference type="InterPro" id="IPR000719">
    <property type="entry name" value="Prot_kinase_dom"/>
</dbReference>
<proteinExistence type="inferred from homology"/>
<dbReference type="AlphaFoldDB" id="A0A7R9LNM0"/>
<evidence type="ECO:0000256" key="4">
    <source>
        <dbReference type="ARBA" id="ARBA00022777"/>
    </source>
</evidence>
<keyword evidence="5" id="KW-0067">ATP-binding</keyword>
<dbReference type="GO" id="GO:0043484">
    <property type="term" value="P:regulation of RNA splicing"/>
    <property type="evidence" value="ECO:0007669"/>
    <property type="project" value="TreeGrafter"/>
</dbReference>
<organism evidence="9">
    <name type="scientific">Oppiella nova</name>
    <dbReference type="NCBI Taxonomy" id="334625"/>
    <lineage>
        <taxon>Eukaryota</taxon>
        <taxon>Metazoa</taxon>
        <taxon>Ecdysozoa</taxon>
        <taxon>Arthropoda</taxon>
        <taxon>Chelicerata</taxon>
        <taxon>Arachnida</taxon>
        <taxon>Acari</taxon>
        <taxon>Acariformes</taxon>
        <taxon>Sarcoptiformes</taxon>
        <taxon>Oribatida</taxon>
        <taxon>Brachypylina</taxon>
        <taxon>Oppioidea</taxon>
        <taxon>Oppiidae</taxon>
        <taxon>Oppiella</taxon>
    </lineage>
</organism>
<evidence type="ECO:0000256" key="2">
    <source>
        <dbReference type="ARBA" id="ARBA00022679"/>
    </source>
</evidence>
<dbReference type="EMBL" id="CAJPVJ010001622">
    <property type="protein sequence ID" value="CAG2165052.1"/>
    <property type="molecule type" value="Genomic_DNA"/>
</dbReference>
<dbReference type="Gene3D" id="1.10.510.10">
    <property type="entry name" value="Transferase(Phosphotransferase) domain 1"/>
    <property type="match status" value="1"/>
</dbReference>
<keyword evidence="1" id="KW-0723">Serine/threonine-protein kinase</keyword>
<dbReference type="GO" id="GO:0005634">
    <property type="term" value="C:nucleus"/>
    <property type="evidence" value="ECO:0007669"/>
    <property type="project" value="TreeGrafter"/>
</dbReference>
<dbReference type="PANTHER" id="PTHR45646">
    <property type="entry name" value="SERINE/THREONINE-PROTEIN KINASE DOA-RELATED"/>
    <property type="match status" value="1"/>
</dbReference>
<gene>
    <name evidence="9" type="ORF">ONB1V03_LOCUS4598</name>
</gene>
<dbReference type="GO" id="GO:0004674">
    <property type="term" value="F:protein serine/threonine kinase activity"/>
    <property type="evidence" value="ECO:0007669"/>
    <property type="project" value="UniProtKB-KW"/>
</dbReference>
<evidence type="ECO:0000256" key="3">
    <source>
        <dbReference type="ARBA" id="ARBA00022741"/>
    </source>
</evidence>
<evidence type="ECO:0000256" key="1">
    <source>
        <dbReference type="ARBA" id="ARBA00022527"/>
    </source>
</evidence>
<sequence length="179" mass="21413">HSTIVSTRHYRAPEVILELGWSQPCDVWSIGCILFELYLGITLFQTHDNREHLAMMERILGPIPYRMCRKTKTNYFYHGRLSWDEKSSNGRYVRENCKPLLRYMTVDDEEHRALFDLISHMLEYEPSHRLTLKGSLEHQFFRKLPLEYRLHELDAIEATQERNDSSKNECRERSHSLSR</sequence>
<keyword evidence="4" id="KW-0418">Kinase</keyword>
<feature type="region of interest" description="Disordered" evidence="7">
    <location>
        <begin position="160"/>
        <end position="179"/>
    </location>
</feature>
<evidence type="ECO:0000313" key="10">
    <source>
        <dbReference type="Proteomes" id="UP000728032"/>
    </source>
</evidence>
<feature type="non-terminal residue" evidence="9">
    <location>
        <position position="1"/>
    </location>
</feature>
<evidence type="ECO:0000259" key="8">
    <source>
        <dbReference type="PROSITE" id="PS50011"/>
    </source>
</evidence>
<dbReference type="PROSITE" id="PS50011">
    <property type="entry name" value="PROTEIN_KINASE_DOM"/>
    <property type="match status" value="1"/>
</dbReference>
<accession>A0A7R9LNM0</accession>
<dbReference type="InterPro" id="IPR051175">
    <property type="entry name" value="CLK_kinases"/>
</dbReference>
<evidence type="ECO:0000256" key="6">
    <source>
        <dbReference type="ARBA" id="ARBA00037966"/>
    </source>
</evidence>
<evidence type="ECO:0000313" key="9">
    <source>
        <dbReference type="EMBL" id="CAD7644315.1"/>
    </source>
</evidence>
<feature type="non-terminal residue" evidence="9">
    <location>
        <position position="179"/>
    </location>
</feature>
<dbReference type="GO" id="GO:0005524">
    <property type="term" value="F:ATP binding"/>
    <property type="evidence" value="ECO:0007669"/>
    <property type="project" value="UniProtKB-KW"/>
</dbReference>
<dbReference type="InterPro" id="IPR011009">
    <property type="entry name" value="Kinase-like_dom_sf"/>
</dbReference>
<feature type="domain" description="Protein kinase" evidence="8">
    <location>
        <begin position="1"/>
        <end position="141"/>
    </location>
</feature>